<reference evidence="2 3" key="1">
    <citation type="journal article" date="2012" name="J. Bacteriol.">
        <title>Complete genome sequence of a thermophilic methanogen, Methanocella conradii HZ254, isolated from Chinese rice field soil.</title>
        <authorList>
            <person name="Lu Z."/>
            <person name="Lu Y."/>
        </authorList>
    </citation>
    <scope>NUCLEOTIDE SEQUENCE [LARGE SCALE GENOMIC DNA]</scope>
    <source>
        <strain evidence="3">DSM 24694 / JCM 17849 / CGMCC 1.5162 / HZ254</strain>
    </source>
</reference>
<organism evidence="2 3">
    <name type="scientific">Methanocella conradii (strain DSM 24694 / JCM 17849 / CGMCC 1.5162 / HZ254)</name>
    <dbReference type="NCBI Taxonomy" id="1041930"/>
    <lineage>
        <taxon>Archaea</taxon>
        <taxon>Methanobacteriati</taxon>
        <taxon>Methanobacteriota</taxon>
        <taxon>Stenosarchaea group</taxon>
        <taxon>Methanomicrobia</taxon>
        <taxon>Methanocellales</taxon>
        <taxon>Methanocellaceae</taxon>
        <taxon>Methanocella</taxon>
    </lineage>
</organism>
<protein>
    <submittedName>
        <fullName evidence="2">Uncharacterized protein</fullName>
    </submittedName>
</protein>
<dbReference type="AlphaFoldDB" id="H8I5N1"/>
<dbReference type="HOGENOM" id="CLU_2406359_0_0_2"/>
<evidence type="ECO:0000313" key="3">
    <source>
        <dbReference type="Proteomes" id="UP000005233"/>
    </source>
</evidence>
<dbReference type="KEGG" id="mez:Mtc_0586"/>
<name>H8I5N1_METCZ</name>
<keyword evidence="1" id="KW-0472">Membrane</keyword>
<keyword evidence="1" id="KW-0812">Transmembrane</keyword>
<dbReference type="EMBL" id="CP003243">
    <property type="protein sequence ID" value="AFC99350.1"/>
    <property type="molecule type" value="Genomic_DNA"/>
</dbReference>
<feature type="transmembrane region" description="Helical" evidence="1">
    <location>
        <begin position="51"/>
        <end position="72"/>
    </location>
</feature>
<accession>H8I5N1</accession>
<evidence type="ECO:0000256" key="1">
    <source>
        <dbReference type="SAM" id="Phobius"/>
    </source>
</evidence>
<sequence>MHFLYDPCNEYYAYASNLEKVDVEAHYPYRWNIENCLAKNMVDTVTSSTSMAYLLLLETISLILANLWKLLVKTIQVRQLPLKLLKECWEAS</sequence>
<dbReference type="eggNOG" id="arCOG03902">
    <property type="taxonomic scope" value="Archaea"/>
</dbReference>
<keyword evidence="1" id="KW-1133">Transmembrane helix</keyword>
<dbReference type="Proteomes" id="UP000005233">
    <property type="component" value="Chromosome"/>
</dbReference>
<proteinExistence type="predicted"/>
<keyword evidence="3" id="KW-1185">Reference proteome</keyword>
<evidence type="ECO:0000313" key="2">
    <source>
        <dbReference type="EMBL" id="AFC99350.1"/>
    </source>
</evidence>
<gene>
    <name evidence="2" type="ordered locus">Mtc_0586</name>
</gene>